<evidence type="ECO:0000313" key="2">
    <source>
        <dbReference type="EMBL" id="OQE75606.1"/>
    </source>
</evidence>
<name>A0A1V6XKP4_PENNA</name>
<dbReference type="AlphaFoldDB" id="A0A1V6XKP4"/>
<keyword evidence="3" id="KW-1185">Reference proteome</keyword>
<evidence type="ECO:0000256" key="1">
    <source>
        <dbReference type="SAM" id="MobiDB-lite"/>
    </source>
</evidence>
<dbReference type="OMA" id="AMERYQP"/>
<evidence type="ECO:0000313" key="3">
    <source>
        <dbReference type="Proteomes" id="UP000191691"/>
    </source>
</evidence>
<dbReference type="PANTHER" id="PTHR35587:SF6">
    <property type="entry name" value="BZIP DOMAIN-CONTAINING PROTEIN"/>
    <property type="match status" value="1"/>
</dbReference>
<feature type="compositionally biased region" description="Polar residues" evidence="1">
    <location>
        <begin position="97"/>
        <end position="106"/>
    </location>
</feature>
<gene>
    <name evidence="2" type="ORF">PENNAL_c0072G03667</name>
</gene>
<feature type="compositionally biased region" description="Basic and acidic residues" evidence="1">
    <location>
        <begin position="1"/>
        <end position="16"/>
    </location>
</feature>
<proteinExistence type="predicted"/>
<dbReference type="Proteomes" id="UP000191691">
    <property type="component" value="Unassembled WGS sequence"/>
</dbReference>
<feature type="compositionally biased region" description="Acidic residues" evidence="1">
    <location>
        <begin position="71"/>
        <end position="94"/>
    </location>
</feature>
<feature type="compositionally biased region" description="Basic residues" evidence="1">
    <location>
        <begin position="50"/>
        <end position="65"/>
    </location>
</feature>
<dbReference type="EMBL" id="MOOB01000072">
    <property type="protein sequence ID" value="OQE75606.1"/>
    <property type="molecule type" value="Genomic_DNA"/>
</dbReference>
<feature type="compositionally biased region" description="Acidic residues" evidence="1">
    <location>
        <begin position="19"/>
        <end position="43"/>
    </location>
</feature>
<accession>A0A1V6XKP4</accession>
<sequence length="201" mass="23093">MATVEKTKEQPKKFPVQEDLSDGEDYDSADDYTDDYTDEEYDEVPQTKTQKNKQLQKKPLQKQKQKQPVQDDSDDYTDEDDYGSDEYEYSDDEAVQPYSNENSNFKPSGGMDVLHKEEKSMLDEEGMKLRLELNLEIEVELKARIHGDLTLALIPHPKNPFENVCSKTGLGVDRVSYQQQGLITHSGSIANLVTNIQRRHE</sequence>
<protein>
    <submittedName>
        <fullName evidence="2">Uncharacterized protein</fullName>
    </submittedName>
</protein>
<feature type="region of interest" description="Disordered" evidence="1">
    <location>
        <begin position="1"/>
        <end position="111"/>
    </location>
</feature>
<comment type="caution">
    <text evidence="2">The sequence shown here is derived from an EMBL/GenBank/DDBJ whole genome shotgun (WGS) entry which is preliminary data.</text>
</comment>
<dbReference type="PANTHER" id="PTHR35587">
    <property type="entry name" value="EXPRESSED PROTEIN"/>
    <property type="match status" value="1"/>
</dbReference>
<reference evidence="3" key="1">
    <citation type="journal article" date="2017" name="Nat. Microbiol.">
        <title>Global analysis of biosynthetic gene clusters reveals vast potential of secondary metabolite production in Penicillium species.</title>
        <authorList>
            <person name="Nielsen J.C."/>
            <person name="Grijseels S."/>
            <person name="Prigent S."/>
            <person name="Ji B."/>
            <person name="Dainat J."/>
            <person name="Nielsen K.F."/>
            <person name="Frisvad J.C."/>
            <person name="Workman M."/>
            <person name="Nielsen J."/>
        </authorList>
    </citation>
    <scope>NUCLEOTIDE SEQUENCE [LARGE SCALE GENOMIC DNA]</scope>
    <source>
        <strain evidence="3">IBT 13039</strain>
    </source>
</reference>
<organism evidence="2 3">
    <name type="scientific">Penicillium nalgiovense</name>
    <dbReference type="NCBI Taxonomy" id="60175"/>
    <lineage>
        <taxon>Eukaryota</taxon>
        <taxon>Fungi</taxon>
        <taxon>Dikarya</taxon>
        <taxon>Ascomycota</taxon>
        <taxon>Pezizomycotina</taxon>
        <taxon>Eurotiomycetes</taxon>
        <taxon>Eurotiomycetidae</taxon>
        <taxon>Eurotiales</taxon>
        <taxon>Aspergillaceae</taxon>
        <taxon>Penicillium</taxon>
    </lineage>
</organism>